<gene>
    <name evidence="2" type="ORF">AMECASPLE_015984</name>
</gene>
<name>A0ABV0YD41_9TELE</name>
<evidence type="ECO:0000313" key="2">
    <source>
        <dbReference type="EMBL" id="MEQ2291732.1"/>
    </source>
</evidence>
<sequence length="112" mass="12293">MFSFLGWHATFASIPHLLSVYRSAFQKCATESVTSLCSFIISVPHFSTLSVHQEYFLFPVASSRQGKPISSSWNSPKPKEITGSSLTNQSAAKTAAKLFTGSEQQAFCVRLL</sequence>
<evidence type="ECO:0000313" key="3">
    <source>
        <dbReference type="Proteomes" id="UP001469553"/>
    </source>
</evidence>
<accession>A0ABV0YD41</accession>
<reference evidence="2 3" key="1">
    <citation type="submission" date="2021-06" db="EMBL/GenBank/DDBJ databases">
        <authorList>
            <person name="Palmer J.M."/>
        </authorList>
    </citation>
    <scope>NUCLEOTIDE SEQUENCE [LARGE SCALE GENOMIC DNA]</scope>
    <source>
        <strain evidence="2 3">AS_MEX2019</strain>
        <tissue evidence="2">Muscle</tissue>
    </source>
</reference>
<dbReference type="EMBL" id="JAHRIP010029362">
    <property type="protein sequence ID" value="MEQ2291732.1"/>
    <property type="molecule type" value="Genomic_DNA"/>
</dbReference>
<proteinExistence type="predicted"/>
<evidence type="ECO:0000256" key="1">
    <source>
        <dbReference type="SAM" id="MobiDB-lite"/>
    </source>
</evidence>
<feature type="region of interest" description="Disordered" evidence="1">
    <location>
        <begin position="64"/>
        <end position="86"/>
    </location>
</feature>
<dbReference type="Proteomes" id="UP001469553">
    <property type="component" value="Unassembled WGS sequence"/>
</dbReference>
<organism evidence="2 3">
    <name type="scientific">Ameca splendens</name>
    <dbReference type="NCBI Taxonomy" id="208324"/>
    <lineage>
        <taxon>Eukaryota</taxon>
        <taxon>Metazoa</taxon>
        <taxon>Chordata</taxon>
        <taxon>Craniata</taxon>
        <taxon>Vertebrata</taxon>
        <taxon>Euteleostomi</taxon>
        <taxon>Actinopterygii</taxon>
        <taxon>Neopterygii</taxon>
        <taxon>Teleostei</taxon>
        <taxon>Neoteleostei</taxon>
        <taxon>Acanthomorphata</taxon>
        <taxon>Ovalentaria</taxon>
        <taxon>Atherinomorphae</taxon>
        <taxon>Cyprinodontiformes</taxon>
        <taxon>Goodeidae</taxon>
        <taxon>Ameca</taxon>
    </lineage>
</organism>
<protein>
    <submittedName>
        <fullName evidence="2">Uncharacterized protein</fullName>
    </submittedName>
</protein>
<keyword evidence="3" id="KW-1185">Reference proteome</keyword>
<comment type="caution">
    <text evidence="2">The sequence shown here is derived from an EMBL/GenBank/DDBJ whole genome shotgun (WGS) entry which is preliminary data.</text>
</comment>
<feature type="compositionally biased region" description="Polar residues" evidence="1">
    <location>
        <begin position="64"/>
        <end position="75"/>
    </location>
</feature>